<comment type="caution">
    <text evidence="1">The sequence shown here is derived from an EMBL/GenBank/DDBJ whole genome shotgun (WGS) entry which is preliminary data.</text>
</comment>
<accession>A0A2K2FVE2</accession>
<reference evidence="1 2" key="1">
    <citation type="submission" date="2016-05" db="EMBL/GenBank/DDBJ databases">
        <title>Complete genome sequence of Novosphingobium guangzhouense SA925(T).</title>
        <authorList>
            <person name="Sha S."/>
        </authorList>
    </citation>
    <scope>NUCLEOTIDE SEQUENCE [LARGE SCALE GENOMIC DNA]</scope>
    <source>
        <strain evidence="1 2">SA925</strain>
    </source>
</reference>
<keyword evidence="2" id="KW-1185">Reference proteome</keyword>
<protein>
    <submittedName>
        <fullName evidence="1">Uncharacterized protein</fullName>
    </submittedName>
</protein>
<dbReference type="EMBL" id="LYMM01000065">
    <property type="protein sequence ID" value="PNU02769.1"/>
    <property type="molecule type" value="Genomic_DNA"/>
</dbReference>
<evidence type="ECO:0000313" key="2">
    <source>
        <dbReference type="Proteomes" id="UP000236327"/>
    </source>
</evidence>
<dbReference type="RefSeq" id="WP_170066027.1">
    <property type="nucleotide sequence ID" value="NZ_LYMM01000065.1"/>
</dbReference>
<proteinExistence type="predicted"/>
<evidence type="ECO:0000313" key="1">
    <source>
        <dbReference type="EMBL" id="PNU02769.1"/>
    </source>
</evidence>
<gene>
    <name evidence="1" type="ORF">A8V01_25520</name>
</gene>
<sequence>MTGLTFYASQQLLRKVRAELAAEGVPCGCGKPMDHNLGCTHRLGKKDNSIPRTAFGAAGRSMAPATRWKVVRLVREGWNIKTVCDRTGESEWRVTQVMNDVLASGVPVSPTCPACGQRRNHRGPCPLPVNCACGRRRNHRGPCRTEKVARLPAIPEEQRIYLWQRYNDGMSIRRMSEGSGMPFSTVQRAVKFWNDRRRTDPRPCACGRPFRHPGGCIKNTPAALDRRWIARIEEMVREGHPPSKIARDLDLAVATVQKHSLPLRMRLFDEGIACACGRPLHHNYWCSAKWDQYGMRRGFQPLPAAAHAAILKGLLSGAVVSDLAKETSVHEKQIWAIRREMSPEDQRRRRIAIRARMRAAGRKLDGRAVLKLIEAALPKGLERALRDDVAGELQLAVMEGRIEVEQIRSVVRSFVSRGLADWQNQYGPRSLDEKLSADGNRTLGDMIEDATSAHHLEEISIGEHEE</sequence>
<organism evidence="1 2">
    <name type="scientific">Novosphingobium guangzhouense</name>
    <dbReference type="NCBI Taxonomy" id="1850347"/>
    <lineage>
        <taxon>Bacteria</taxon>
        <taxon>Pseudomonadati</taxon>
        <taxon>Pseudomonadota</taxon>
        <taxon>Alphaproteobacteria</taxon>
        <taxon>Sphingomonadales</taxon>
        <taxon>Sphingomonadaceae</taxon>
        <taxon>Novosphingobium</taxon>
    </lineage>
</organism>
<dbReference type="AlphaFoldDB" id="A0A2K2FVE2"/>
<dbReference type="Proteomes" id="UP000236327">
    <property type="component" value="Unassembled WGS sequence"/>
</dbReference>
<name>A0A2K2FVE2_9SPHN</name>